<dbReference type="Proteomes" id="UP000736335">
    <property type="component" value="Unassembled WGS sequence"/>
</dbReference>
<feature type="compositionally biased region" description="Basic and acidic residues" evidence="1">
    <location>
        <begin position="241"/>
        <end position="252"/>
    </location>
</feature>
<keyword evidence="2" id="KW-0812">Transmembrane</keyword>
<evidence type="ECO:0000256" key="2">
    <source>
        <dbReference type="SAM" id="Phobius"/>
    </source>
</evidence>
<evidence type="ECO:0000313" key="3">
    <source>
        <dbReference type="EMBL" id="KAF9786087.1"/>
    </source>
</evidence>
<name>A0A9P6HG39_9AGAM</name>
<keyword evidence="2" id="KW-0472">Membrane</keyword>
<comment type="caution">
    <text evidence="3">The sequence shown here is derived from an EMBL/GenBank/DDBJ whole genome shotgun (WGS) entry which is preliminary data.</text>
</comment>
<evidence type="ECO:0000313" key="4">
    <source>
        <dbReference type="Proteomes" id="UP000736335"/>
    </source>
</evidence>
<dbReference type="AlphaFoldDB" id="A0A9P6HG39"/>
<dbReference type="OrthoDB" id="3270653at2759"/>
<proteinExistence type="predicted"/>
<reference evidence="3" key="2">
    <citation type="submission" date="2020-11" db="EMBL/GenBank/DDBJ databases">
        <authorList>
            <consortium name="DOE Joint Genome Institute"/>
            <person name="Kuo A."/>
            <person name="Miyauchi S."/>
            <person name="Kiss E."/>
            <person name="Drula E."/>
            <person name="Kohler A."/>
            <person name="Sanchez-Garcia M."/>
            <person name="Andreopoulos B."/>
            <person name="Barry K.W."/>
            <person name="Bonito G."/>
            <person name="Buee M."/>
            <person name="Carver A."/>
            <person name="Chen C."/>
            <person name="Cichocki N."/>
            <person name="Clum A."/>
            <person name="Culley D."/>
            <person name="Crous P.W."/>
            <person name="Fauchery L."/>
            <person name="Girlanda M."/>
            <person name="Hayes R."/>
            <person name="Keri Z."/>
            <person name="Labutti K."/>
            <person name="Lipzen A."/>
            <person name="Lombard V."/>
            <person name="Magnuson J."/>
            <person name="Maillard F."/>
            <person name="Morin E."/>
            <person name="Murat C."/>
            <person name="Nolan M."/>
            <person name="Ohm R."/>
            <person name="Pangilinan J."/>
            <person name="Pereira M."/>
            <person name="Perotto S."/>
            <person name="Peter M."/>
            <person name="Riley R."/>
            <person name="Sitrit Y."/>
            <person name="Stielow B."/>
            <person name="Szollosi G."/>
            <person name="Zifcakova L."/>
            <person name="Stursova M."/>
            <person name="Spatafora J.W."/>
            <person name="Tedersoo L."/>
            <person name="Vaario L.-M."/>
            <person name="Yamada A."/>
            <person name="Yan M."/>
            <person name="Wang P."/>
            <person name="Xu J."/>
            <person name="Bruns T."/>
            <person name="Baldrian P."/>
            <person name="Vilgalys R."/>
            <person name="Henrissat B."/>
            <person name="Grigoriev I.V."/>
            <person name="Hibbett D."/>
            <person name="Nagy L.G."/>
            <person name="Martin F.M."/>
        </authorList>
    </citation>
    <scope>NUCLEOTIDE SEQUENCE</scope>
    <source>
        <strain evidence="3">UH-Tt-Lm1</strain>
    </source>
</reference>
<keyword evidence="2" id="KW-1133">Transmembrane helix</keyword>
<keyword evidence="4" id="KW-1185">Reference proteome</keyword>
<dbReference type="EMBL" id="WIUZ02000006">
    <property type="protein sequence ID" value="KAF9786087.1"/>
    <property type="molecule type" value="Genomic_DNA"/>
</dbReference>
<feature type="region of interest" description="Disordered" evidence="1">
    <location>
        <begin position="113"/>
        <end position="135"/>
    </location>
</feature>
<feature type="compositionally biased region" description="Low complexity" evidence="1">
    <location>
        <begin position="203"/>
        <end position="213"/>
    </location>
</feature>
<evidence type="ECO:0000256" key="1">
    <source>
        <dbReference type="SAM" id="MobiDB-lite"/>
    </source>
</evidence>
<feature type="transmembrane region" description="Helical" evidence="2">
    <location>
        <begin position="32"/>
        <end position="58"/>
    </location>
</feature>
<organism evidence="3 4">
    <name type="scientific">Thelephora terrestris</name>
    <dbReference type="NCBI Taxonomy" id="56493"/>
    <lineage>
        <taxon>Eukaryota</taxon>
        <taxon>Fungi</taxon>
        <taxon>Dikarya</taxon>
        <taxon>Basidiomycota</taxon>
        <taxon>Agaricomycotina</taxon>
        <taxon>Agaricomycetes</taxon>
        <taxon>Thelephorales</taxon>
        <taxon>Thelephoraceae</taxon>
        <taxon>Thelephora</taxon>
    </lineage>
</organism>
<feature type="compositionally biased region" description="Polar residues" evidence="1">
    <location>
        <begin position="193"/>
        <end position="202"/>
    </location>
</feature>
<sequence length="325" mass="35116">MAPTSARTVGTLLPHGGSLDSPSVPFLLSTGMGAVTVTVIALAVPCVLGTIAILVLLLRSPGSKPSPLPSTQPLAYHRKRESKCLPRPYFPHKSIGFDEESLNGNEKASLGPLRMPSFRTIDSSRSGNSTDESVVGSTIHPIPVISPPCPVLVISHSDDHVPTDKGYISTTRLARSSSLSRSASNSRHDLSRKPSTVSSRILSTYSSTGSTSTIRGAPHRPHNNIKIVLPTPLTPQATTKNRSEIHRNKRSPDPGWPISDQWMQTFISSWRSSANGISERGSFLEGLRRLGSEEDLRPAVPFDSYLSTWKTSQFLTIPQQSTPTP</sequence>
<gene>
    <name evidence="3" type="ORF">BJ322DRAFT_766821</name>
</gene>
<reference evidence="3" key="1">
    <citation type="journal article" date="2020" name="Nat. Commun.">
        <title>Large-scale genome sequencing of mycorrhizal fungi provides insights into the early evolution of symbiotic traits.</title>
        <authorList>
            <person name="Miyauchi S."/>
            <person name="Kiss E."/>
            <person name="Kuo A."/>
            <person name="Drula E."/>
            <person name="Kohler A."/>
            <person name="Sanchez-Garcia M."/>
            <person name="Morin E."/>
            <person name="Andreopoulos B."/>
            <person name="Barry K.W."/>
            <person name="Bonito G."/>
            <person name="Buee M."/>
            <person name="Carver A."/>
            <person name="Chen C."/>
            <person name="Cichocki N."/>
            <person name="Clum A."/>
            <person name="Culley D."/>
            <person name="Crous P.W."/>
            <person name="Fauchery L."/>
            <person name="Girlanda M."/>
            <person name="Hayes R.D."/>
            <person name="Keri Z."/>
            <person name="LaButti K."/>
            <person name="Lipzen A."/>
            <person name="Lombard V."/>
            <person name="Magnuson J."/>
            <person name="Maillard F."/>
            <person name="Murat C."/>
            <person name="Nolan M."/>
            <person name="Ohm R.A."/>
            <person name="Pangilinan J."/>
            <person name="Pereira M.F."/>
            <person name="Perotto S."/>
            <person name="Peter M."/>
            <person name="Pfister S."/>
            <person name="Riley R."/>
            <person name="Sitrit Y."/>
            <person name="Stielow J.B."/>
            <person name="Szollosi G."/>
            <person name="Zifcakova L."/>
            <person name="Stursova M."/>
            <person name="Spatafora J.W."/>
            <person name="Tedersoo L."/>
            <person name="Vaario L.M."/>
            <person name="Yamada A."/>
            <person name="Yan M."/>
            <person name="Wang P."/>
            <person name="Xu J."/>
            <person name="Bruns T."/>
            <person name="Baldrian P."/>
            <person name="Vilgalys R."/>
            <person name="Dunand C."/>
            <person name="Henrissat B."/>
            <person name="Grigoriev I.V."/>
            <person name="Hibbett D."/>
            <person name="Nagy L.G."/>
            <person name="Martin F.M."/>
        </authorList>
    </citation>
    <scope>NUCLEOTIDE SEQUENCE</scope>
    <source>
        <strain evidence="3">UH-Tt-Lm1</strain>
    </source>
</reference>
<accession>A0A9P6HG39</accession>
<feature type="compositionally biased region" description="Polar residues" evidence="1">
    <location>
        <begin position="120"/>
        <end position="135"/>
    </location>
</feature>
<feature type="compositionally biased region" description="Low complexity" evidence="1">
    <location>
        <begin position="169"/>
        <end position="185"/>
    </location>
</feature>
<protein>
    <submittedName>
        <fullName evidence="3">Uncharacterized protein</fullName>
    </submittedName>
</protein>
<feature type="region of interest" description="Disordered" evidence="1">
    <location>
        <begin position="163"/>
        <end position="258"/>
    </location>
</feature>